<dbReference type="EMBL" id="CAJVQC010024881">
    <property type="protein sequence ID" value="CAG8728106.1"/>
    <property type="molecule type" value="Genomic_DNA"/>
</dbReference>
<gene>
    <name evidence="1" type="ORF">RPERSI_LOCUS11889</name>
</gene>
<protein>
    <submittedName>
        <fullName evidence="1">7777_t:CDS:1</fullName>
    </submittedName>
</protein>
<evidence type="ECO:0000313" key="1">
    <source>
        <dbReference type="EMBL" id="CAG8728106.1"/>
    </source>
</evidence>
<keyword evidence="2" id="KW-1185">Reference proteome</keyword>
<dbReference type="Proteomes" id="UP000789920">
    <property type="component" value="Unassembled WGS sequence"/>
</dbReference>
<feature type="non-terminal residue" evidence="1">
    <location>
        <position position="1"/>
    </location>
</feature>
<organism evidence="1 2">
    <name type="scientific">Racocetra persica</name>
    <dbReference type="NCBI Taxonomy" id="160502"/>
    <lineage>
        <taxon>Eukaryota</taxon>
        <taxon>Fungi</taxon>
        <taxon>Fungi incertae sedis</taxon>
        <taxon>Mucoromycota</taxon>
        <taxon>Glomeromycotina</taxon>
        <taxon>Glomeromycetes</taxon>
        <taxon>Diversisporales</taxon>
        <taxon>Gigasporaceae</taxon>
        <taxon>Racocetra</taxon>
    </lineage>
</organism>
<comment type="caution">
    <text evidence="1">The sequence shown here is derived from an EMBL/GenBank/DDBJ whole genome shotgun (WGS) entry which is preliminary data.</text>
</comment>
<name>A0ACA9PYQ1_9GLOM</name>
<proteinExistence type="predicted"/>
<accession>A0ACA9PYQ1</accession>
<evidence type="ECO:0000313" key="2">
    <source>
        <dbReference type="Proteomes" id="UP000789920"/>
    </source>
</evidence>
<sequence>NKAKYTYGIHTTAILQSGKVVEATSNSFSNVVLNAKEPVIVDFYADWCGPCKLLAPILHRAVTDNKKVTLVKINTDKNQDLAERYKITGLPTVYSFHKGKPVDHFIGVKSEGAVKEFVEKAACLAD</sequence>
<reference evidence="1" key="1">
    <citation type="submission" date="2021-06" db="EMBL/GenBank/DDBJ databases">
        <authorList>
            <person name="Kallberg Y."/>
            <person name="Tangrot J."/>
            <person name="Rosling A."/>
        </authorList>
    </citation>
    <scope>NUCLEOTIDE SEQUENCE</scope>
    <source>
        <strain evidence="1">MA461A</strain>
    </source>
</reference>